<feature type="region of interest" description="Disordered" evidence="1">
    <location>
        <begin position="21"/>
        <end position="101"/>
    </location>
</feature>
<evidence type="ECO:0000256" key="1">
    <source>
        <dbReference type="SAM" id="MobiDB-lite"/>
    </source>
</evidence>
<feature type="compositionally biased region" description="Basic and acidic residues" evidence="1">
    <location>
        <begin position="45"/>
        <end position="62"/>
    </location>
</feature>
<comment type="caution">
    <text evidence="2">The sequence shown here is derived from an EMBL/GenBank/DDBJ whole genome shotgun (WGS) entry which is preliminary data.</text>
</comment>
<proteinExistence type="predicted"/>
<dbReference type="EMBL" id="JAXLQG010000007">
    <property type="protein sequence ID" value="KAK5537675.1"/>
    <property type="molecule type" value="Genomic_DNA"/>
</dbReference>
<evidence type="ECO:0000313" key="2">
    <source>
        <dbReference type="EMBL" id="KAK5537675.1"/>
    </source>
</evidence>
<name>A0AAV9Q8S9_9PEZI</name>
<organism evidence="2 3">
    <name type="scientific">Vermiconidia calcicola</name>
    <dbReference type="NCBI Taxonomy" id="1690605"/>
    <lineage>
        <taxon>Eukaryota</taxon>
        <taxon>Fungi</taxon>
        <taxon>Dikarya</taxon>
        <taxon>Ascomycota</taxon>
        <taxon>Pezizomycotina</taxon>
        <taxon>Dothideomycetes</taxon>
        <taxon>Dothideomycetidae</taxon>
        <taxon>Mycosphaerellales</taxon>
        <taxon>Extremaceae</taxon>
        <taxon>Vermiconidia</taxon>
    </lineage>
</organism>
<keyword evidence="3" id="KW-1185">Reference proteome</keyword>
<dbReference type="AlphaFoldDB" id="A0AAV9Q8S9"/>
<feature type="compositionally biased region" description="Low complexity" evidence="1">
    <location>
        <begin position="286"/>
        <end position="307"/>
    </location>
</feature>
<reference evidence="2 3" key="1">
    <citation type="submission" date="2023-06" db="EMBL/GenBank/DDBJ databases">
        <title>Black Yeasts Isolated from many extreme environments.</title>
        <authorList>
            <person name="Coleine C."/>
            <person name="Stajich J.E."/>
            <person name="Selbmann L."/>
        </authorList>
    </citation>
    <scope>NUCLEOTIDE SEQUENCE [LARGE SCALE GENOMIC DNA]</scope>
    <source>
        <strain evidence="2 3">CCFEE 5887</strain>
    </source>
</reference>
<feature type="compositionally biased region" description="Low complexity" evidence="1">
    <location>
        <begin position="72"/>
        <end position="89"/>
    </location>
</feature>
<evidence type="ECO:0000313" key="3">
    <source>
        <dbReference type="Proteomes" id="UP001345827"/>
    </source>
</evidence>
<feature type="region of interest" description="Disordered" evidence="1">
    <location>
        <begin position="188"/>
        <end position="327"/>
    </location>
</feature>
<feature type="compositionally biased region" description="Polar residues" evidence="1">
    <location>
        <begin position="202"/>
        <end position="225"/>
    </location>
</feature>
<dbReference type="Proteomes" id="UP001345827">
    <property type="component" value="Unassembled WGS sequence"/>
</dbReference>
<gene>
    <name evidence="2" type="ORF">LTR25_004927</name>
</gene>
<sequence length="327" mass="33479">MPNISFDIFFDKDFINVTATRGHTAPKAKPEWKVRTAPKLPPKPVPEDHSGAPRPPAREKLTSTRQSLAPPKQSKAAAGDSSDAASQTSEKAEKRKPPKLGAKKVMATQWVLGKVSEALAPTVSNTVSSAGSFAGGAVSAVGNSINSVGEGINSSIRRYGDGVKDYGNAVMDWTSADSVRASTAANPLGLSAGKTGGKRGVTSPSVYTPVGRSTNPSKTLMTTNKTQKKIEAGTPRKALPAPGPKPVGAKKAVSAPPPKSTPAKTSAAPNPGALRKKPAETNGNAKKPSSVSKSTPVKPAAPKTATAGRQQARGNPTAAANPLGLSF</sequence>
<protein>
    <submittedName>
        <fullName evidence="2">Uncharacterized protein</fullName>
    </submittedName>
</protein>
<accession>A0AAV9Q8S9</accession>